<dbReference type="PANTHER" id="PTHR17490">
    <property type="entry name" value="SUA5"/>
    <property type="match status" value="1"/>
</dbReference>
<keyword evidence="14" id="KW-1185">Reference proteome</keyword>
<dbReference type="InterPro" id="IPR050156">
    <property type="entry name" value="TC-AMP_synthase_SUA5"/>
</dbReference>
<evidence type="ECO:0000259" key="12">
    <source>
        <dbReference type="PROSITE" id="PS51163"/>
    </source>
</evidence>
<evidence type="ECO:0000256" key="11">
    <source>
        <dbReference type="ARBA" id="ARBA00048366"/>
    </source>
</evidence>
<evidence type="ECO:0000256" key="1">
    <source>
        <dbReference type="ARBA" id="ARBA00004496"/>
    </source>
</evidence>
<evidence type="ECO:0000256" key="4">
    <source>
        <dbReference type="ARBA" id="ARBA00022490"/>
    </source>
</evidence>
<dbReference type="InterPro" id="IPR017945">
    <property type="entry name" value="DHBP_synth_RibB-like_a/b_dom"/>
</dbReference>
<organism evidence="13 14">
    <name type="scientific">Candidatus Similichlamydia laticola</name>
    <dbReference type="NCBI Taxonomy" id="2170265"/>
    <lineage>
        <taxon>Bacteria</taxon>
        <taxon>Pseudomonadati</taxon>
        <taxon>Chlamydiota</taxon>
        <taxon>Chlamydiia</taxon>
        <taxon>Parachlamydiales</taxon>
        <taxon>Candidatus Parilichlamydiaceae</taxon>
        <taxon>Candidatus Similichlamydia</taxon>
    </lineage>
</organism>
<dbReference type="GO" id="GO:0006450">
    <property type="term" value="P:regulation of translational fidelity"/>
    <property type="evidence" value="ECO:0007669"/>
    <property type="project" value="TreeGrafter"/>
</dbReference>
<dbReference type="GO" id="GO:0003725">
    <property type="term" value="F:double-stranded RNA binding"/>
    <property type="evidence" value="ECO:0007669"/>
    <property type="project" value="InterPro"/>
</dbReference>
<dbReference type="EMBL" id="QQBG01000017">
    <property type="protein sequence ID" value="RDB31430.1"/>
    <property type="molecule type" value="Genomic_DNA"/>
</dbReference>
<keyword evidence="7" id="KW-0548">Nucleotidyltransferase</keyword>
<comment type="caution">
    <text evidence="13">The sequence shown here is derived from an EMBL/GenBank/DDBJ whole genome shotgun (WGS) entry which is preliminary data.</text>
</comment>
<keyword evidence="4" id="KW-0963">Cytoplasm</keyword>
<gene>
    <name evidence="13" type="ORF">HAT2_00465</name>
</gene>
<dbReference type="Gene3D" id="3.90.870.10">
    <property type="entry name" value="DHBP synthase"/>
    <property type="match status" value="1"/>
</dbReference>
<dbReference type="GO" id="GO:0005737">
    <property type="term" value="C:cytoplasm"/>
    <property type="evidence" value="ECO:0007669"/>
    <property type="project" value="UniProtKB-SubCell"/>
</dbReference>
<proteinExistence type="inferred from homology"/>
<dbReference type="PROSITE" id="PS51163">
    <property type="entry name" value="YRDC"/>
    <property type="match status" value="1"/>
</dbReference>
<comment type="subcellular location">
    <subcellularLocation>
        <location evidence="1">Cytoplasm</location>
    </subcellularLocation>
</comment>
<name>A0A369KD95_9BACT</name>
<accession>A0A369KD95</accession>
<dbReference type="PANTHER" id="PTHR17490:SF16">
    <property type="entry name" value="THREONYLCARBAMOYL-AMP SYNTHASE"/>
    <property type="match status" value="1"/>
</dbReference>
<dbReference type="EC" id="2.7.7.87" evidence="3"/>
<feature type="domain" description="YrdC-like" evidence="12">
    <location>
        <begin position="2"/>
        <end position="190"/>
    </location>
</feature>
<evidence type="ECO:0000256" key="5">
    <source>
        <dbReference type="ARBA" id="ARBA00022679"/>
    </source>
</evidence>
<evidence type="ECO:0000256" key="8">
    <source>
        <dbReference type="ARBA" id="ARBA00022741"/>
    </source>
</evidence>
<protein>
    <recommendedName>
        <fullName evidence="10">L-threonylcarbamoyladenylate synthase</fullName>
        <ecNumber evidence="3">2.7.7.87</ecNumber>
    </recommendedName>
    <alternativeName>
        <fullName evidence="10">L-threonylcarbamoyladenylate synthase</fullName>
    </alternativeName>
</protein>
<evidence type="ECO:0000256" key="6">
    <source>
        <dbReference type="ARBA" id="ARBA00022694"/>
    </source>
</evidence>
<dbReference type="Pfam" id="PF01300">
    <property type="entry name" value="Sua5_yciO_yrdC"/>
    <property type="match status" value="1"/>
</dbReference>
<dbReference type="AlphaFoldDB" id="A0A369KD95"/>
<dbReference type="GO" id="GO:0005524">
    <property type="term" value="F:ATP binding"/>
    <property type="evidence" value="ECO:0007669"/>
    <property type="project" value="UniProtKB-KW"/>
</dbReference>
<keyword evidence="9" id="KW-0067">ATP-binding</keyword>
<evidence type="ECO:0000256" key="7">
    <source>
        <dbReference type="ARBA" id="ARBA00022695"/>
    </source>
</evidence>
<comment type="catalytic activity">
    <reaction evidence="11">
        <text>L-threonine + hydrogencarbonate + ATP = L-threonylcarbamoyladenylate + diphosphate + H2O</text>
        <dbReference type="Rhea" id="RHEA:36407"/>
        <dbReference type="ChEBI" id="CHEBI:15377"/>
        <dbReference type="ChEBI" id="CHEBI:17544"/>
        <dbReference type="ChEBI" id="CHEBI:30616"/>
        <dbReference type="ChEBI" id="CHEBI:33019"/>
        <dbReference type="ChEBI" id="CHEBI:57926"/>
        <dbReference type="ChEBI" id="CHEBI:73682"/>
        <dbReference type="EC" id="2.7.7.87"/>
    </reaction>
</comment>
<dbReference type="InterPro" id="IPR006070">
    <property type="entry name" value="Sua5-like_dom"/>
</dbReference>
<dbReference type="GO" id="GO:0000049">
    <property type="term" value="F:tRNA binding"/>
    <property type="evidence" value="ECO:0007669"/>
    <property type="project" value="TreeGrafter"/>
</dbReference>
<evidence type="ECO:0000313" key="13">
    <source>
        <dbReference type="EMBL" id="RDB31430.1"/>
    </source>
</evidence>
<evidence type="ECO:0000256" key="10">
    <source>
        <dbReference type="ARBA" id="ARBA00029774"/>
    </source>
</evidence>
<evidence type="ECO:0000256" key="9">
    <source>
        <dbReference type="ARBA" id="ARBA00022840"/>
    </source>
</evidence>
<sequence>MRIGTQEARSRLTSGEVVALPTDTVCGLASLANNSKALQNLLSLKGRSRKKPITIMLSATPELGKLLLKSIYLPRCFPRCLEAWWPGPCTVVLPVIEDLPEKLCFSDNFCGFRVPRHPELQSFLRETGPLAVTSANFSGEIPAVYLEEVEDLFGQDFPCLELDASRTIGLESTVVKVLSDKLEVLREGLVSVQELALTWDKKIQWNQKNPIMEKHDKLFSWGFPTYPSKDNLILGFSNRKYEAEHKIFWGDDSNLQEVLLHFYPVLRRAFDSSCRRIYLDDAWPEGDLLWKTLHRRLNSLTNSESI</sequence>
<reference evidence="13 14" key="1">
    <citation type="submission" date="2018-07" db="EMBL/GenBank/DDBJ databases">
        <title>Comparative genomics of the Candidatus Parilichlamydiaceae reveals evidence of convergent evolution and genome reduction in the phylum Chlamydiae.</title>
        <authorList>
            <person name="Taylor-Brown A."/>
            <person name="Polkinghorne A."/>
        </authorList>
    </citation>
    <scope>NUCLEOTIDE SEQUENCE [LARGE SCALE GENOMIC DNA]</scope>
    <source>
        <strain evidence="13 14">Hat2</strain>
    </source>
</reference>
<evidence type="ECO:0000256" key="2">
    <source>
        <dbReference type="ARBA" id="ARBA00007663"/>
    </source>
</evidence>
<dbReference type="GO" id="GO:0061710">
    <property type="term" value="F:L-threonylcarbamoyladenylate synthase"/>
    <property type="evidence" value="ECO:0007669"/>
    <property type="project" value="UniProtKB-EC"/>
</dbReference>
<evidence type="ECO:0000313" key="14">
    <source>
        <dbReference type="Proteomes" id="UP000253816"/>
    </source>
</evidence>
<keyword evidence="5" id="KW-0808">Transferase</keyword>
<keyword evidence="6" id="KW-0819">tRNA processing</keyword>
<dbReference type="GO" id="GO:0008033">
    <property type="term" value="P:tRNA processing"/>
    <property type="evidence" value="ECO:0007669"/>
    <property type="project" value="UniProtKB-KW"/>
</dbReference>
<evidence type="ECO:0000256" key="3">
    <source>
        <dbReference type="ARBA" id="ARBA00012584"/>
    </source>
</evidence>
<comment type="similarity">
    <text evidence="2">Belongs to the SUA5 family.</text>
</comment>
<dbReference type="SUPFAM" id="SSF55821">
    <property type="entry name" value="YrdC/RibB"/>
    <property type="match status" value="1"/>
</dbReference>
<keyword evidence="8" id="KW-0547">Nucleotide-binding</keyword>
<dbReference type="Proteomes" id="UP000253816">
    <property type="component" value="Unassembled WGS sequence"/>
</dbReference>